<dbReference type="SUPFAM" id="SSF48452">
    <property type="entry name" value="TPR-like"/>
    <property type="match status" value="1"/>
</dbReference>
<feature type="compositionally biased region" description="Polar residues" evidence="3">
    <location>
        <begin position="1115"/>
        <end position="1129"/>
    </location>
</feature>
<dbReference type="InterPro" id="IPR011990">
    <property type="entry name" value="TPR-like_helical_dom_sf"/>
</dbReference>
<comment type="caution">
    <text evidence="4">The sequence shown here is derived from an EMBL/GenBank/DDBJ whole genome shotgun (WGS) entry which is preliminary data.</text>
</comment>
<protein>
    <submittedName>
        <fullName evidence="4">TPR domain-containing protein</fullName>
    </submittedName>
</protein>
<reference evidence="4" key="1">
    <citation type="submission" date="2022-10" db="EMBL/GenBank/DDBJ databases">
        <title>Adaptive evolution leads to modifications in subtelomeric GC content in a zoonotic Cryptosporidium species.</title>
        <authorList>
            <person name="Li J."/>
            <person name="Feng Y."/>
            <person name="Xiao L."/>
        </authorList>
    </citation>
    <scope>NUCLEOTIDE SEQUENCE</scope>
    <source>
        <strain evidence="4">25894</strain>
    </source>
</reference>
<dbReference type="PANTHER" id="PTHR22904:SF523">
    <property type="entry name" value="STRESS-INDUCED-PHOSPHOPROTEIN 1"/>
    <property type="match status" value="1"/>
</dbReference>
<organism evidence="4 5">
    <name type="scientific">Cryptosporidium canis</name>
    <dbReference type="NCBI Taxonomy" id="195482"/>
    <lineage>
        <taxon>Eukaryota</taxon>
        <taxon>Sar</taxon>
        <taxon>Alveolata</taxon>
        <taxon>Apicomplexa</taxon>
        <taxon>Conoidasida</taxon>
        <taxon>Coccidia</taxon>
        <taxon>Eucoccidiorida</taxon>
        <taxon>Eimeriorina</taxon>
        <taxon>Cryptosporidiidae</taxon>
        <taxon>Cryptosporidium</taxon>
    </lineage>
</organism>
<evidence type="ECO:0000256" key="1">
    <source>
        <dbReference type="ARBA" id="ARBA00022737"/>
    </source>
</evidence>
<dbReference type="EMBL" id="JAPCXB010000128">
    <property type="protein sequence ID" value="KAJ1606930.1"/>
    <property type="molecule type" value="Genomic_DNA"/>
</dbReference>
<evidence type="ECO:0000313" key="4">
    <source>
        <dbReference type="EMBL" id="KAJ1606930.1"/>
    </source>
</evidence>
<feature type="region of interest" description="Disordered" evidence="3">
    <location>
        <begin position="1109"/>
        <end position="1136"/>
    </location>
</feature>
<accession>A0ABQ8P3M0</accession>
<dbReference type="SMART" id="SM00028">
    <property type="entry name" value="TPR"/>
    <property type="match status" value="3"/>
</dbReference>
<keyword evidence="1" id="KW-0677">Repeat</keyword>
<keyword evidence="2" id="KW-0802">TPR repeat</keyword>
<dbReference type="Gene3D" id="2.70.160.11">
    <property type="entry name" value="Hnrnp arginine n-methyltransferase1"/>
    <property type="match status" value="1"/>
</dbReference>
<evidence type="ECO:0000313" key="5">
    <source>
        <dbReference type="Proteomes" id="UP001071777"/>
    </source>
</evidence>
<gene>
    <name evidence="4" type="ORF">OJ252_3011</name>
</gene>
<dbReference type="PANTHER" id="PTHR22904">
    <property type="entry name" value="TPR REPEAT CONTAINING PROTEIN"/>
    <property type="match status" value="1"/>
</dbReference>
<proteinExistence type="predicted"/>
<dbReference type="Proteomes" id="UP001071777">
    <property type="component" value="Unassembled WGS sequence"/>
</dbReference>
<name>A0ABQ8P3M0_9CRYT</name>
<evidence type="ECO:0000256" key="3">
    <source>
        <dbReference type="SAM" id="MobiDB-lite"/>
    </source>
</evidence>
<sequence>MQPNIEETVCKLMSELGNGNTSAIKSALKGVDPGIVEYSINRFTEQGKVEFGQGKYLDAIQSFSQAISGYKLDLKDENKVELSKLLSNRSQCYLKLGKEEDYIKAFEDAKECILLNPNWSKGWYRAGKALYHLNIFDKAVTVFKAALKRESGANNEKSIKEIENLVKISEKKAEHDAAIKRVTVDYSRFEDALKELEIEELRETLNNNDQDGSSNPQNIINLPSNFAGMLSGNGDLSSIGGSEGLQLELSPDLSQEEIENLKLSLGASAPADNDPQSSHKKKAKSKFCDQLVFRPPMKFVQSDPKDSENENVRGISRLLQISSEIQWFKRMVEDFVDQYYLYASQWISVLSQLNFENTIFIGSGSFILPVHYCKKFGNSSNVIAITQASPNSPIIHRLYSNIALSNGIRVANYNIHHPEFTKDFGSAPEKQPEMLDPSKDEAKPLKVLHGNIQSLKPEFWELFSPNSVIIDPSTLEPGILGYGLIKNLKSVQLKTEYVDHEKKSESISVTPSLIRVFVHFADINIPSLNLENQSISEISMEKLHEGLWSPYWEPLKVKNASSHIKYISEPILLGHLPLEDIVNKEGSSYFNLISDGELVISRTEHPENGKNPEGTFNATIDYPLGPNCRINSILLTFKAIKELNGQEVPLLDSSSEVYEDGIESIIPPAISWLGGNIVNIGQDSPVRVKFDVQIEETRIVIAPNGESLETLKKEPLNKGKIPSKFTASLPRGVVEHLWDTNSIQMWTNALINNYKSSIIHNNAGKVFEGLVASTSPGAILPITLLYISSRMNRSTQNNLYSNWKKSDFHFTCIENLPNIQELYLKIIKENIHIILADVVENEIRKLYNHDLASSGLSDINRAKYWRPMNETLEDADNGEKELQERKKYYQWISSSSSAKHILNKKLSERLTFLNCDVRQILPKTANVGPNQGNIQFYFVEEKARLFTGMNLDHDGLSEGIIPLWGTAFGNGAVRRHNSNKAPNIPVPCRISFYGFVARIGPNSCDEADIDLSFWDTYRFEGSSQWVPIKNENKYSMSAMSQIFHILTLDLNPEEFSKLPDWKKEIRSKITKQGRVNSIVIFYDLWIDEQNVLTTNPLKVDNFERISSHGGYMDENTPTTSSPASYCSNESSERAPMEGLDRGLDQKINCHKTKLWRPVFHMIPQKMLEIQDSIELEFRIEDSFTKLKFKINAINSNNGENTPSTITSDDAESSPSVLPPLGDVAYLQLRERYNSIVKEISPSIYSNNSVISVQAFNASLTIALNPSFYQGSNEILVGDIPYEIDSLNWLCQSFLL</sequence>
<dbReference type="Gene3D" id="1.25.40.10">
    <property type="entry name" value="Tetratricopeptide repeat domain"/>
    <property type="match status" value="1"/>
</dbReference>
<keyword evidence="5" id="KW-1185">Reference proteome</keyword>
<evidence type="ECO:0000256" key="2">
    <source>
        <dbReference type="ARBA" id="ARBA00022803"/>
    </source>
</evidence>
<dbReference type="InterPro" id="IPR019734">
    <property type="entry name" value="TPR_rpt"/>
</dbReference>